<protein>
    <submittedName>
        <fullName evidence="4">PKD domain-containing protein</fullName>
    </submittedName>
</protein>
<organism evidence="4 5">
    <name type="scientific">Microbacterium commune</name>
    <dbReference type="NCBI Taxonomy" id="2762219"/>
    <lineage>
        <taxon>Bacteria</taxon>
        <taxon>Bacillati</taxon>
        <taxon>Actinomycetota</taxon>
        <taxon>Actinomycetes</taxon>
        <taxon>Micrococcales</taxon>
        <taxon>Microbacteriaceae</taxon>
        <taxon>Microbacterium</taxon>
    </lineage>
</organism>
<dbReference type="InterPro" id="IPR011047">
    <property type="entry name" value="Quinoprotein_ADH-like_sf"/>
</dbReference>
<dbReference type="SMART" id="SM00089">
    <property type="entry name" value="PKD"/>
    <property type="match status" value="4"/>
</dbReference>
<dbReference type="Gene3D" id="2.60.40.10">
    <property type="entry name" value="Immunoglobulins"/>
    <property type="match status" value="4"/>
</dbReference>
<dbReference type="SUPFAM" id="SSF50998">
    <property type="entry name" value="Quinoprotein alcohol dehydrogenase-like"/>
    <property type="match status" value="1"/>
</dbReference>
<reference evidence="4 5" key="1">
    <citation type="submission" date="2020-08" db="EMBL/GenBank/DDBJ databases">
        <title>A Genomic Blueprint of the Chicken Gut Microbiome.</title>
        <authorList>
            <person name="Gilroy R."/>
            <person name="Ravi A."/>
            <person name="Getino M."/>
            <person name="Pursley I."/>
            <person name="Horton D.L."/>
            <person name="Alikhan N.-F."/>
            <person name="Baker D."/>
            <person name="Gharbi K."/>
            <person name="Hall N."/>
            <person name="Watson M."/>
            <person name="Adriaenssens E.M."/>
            <person name="Foster-Nyarko E."/>
            <person name="Jarju S."/>
            <person name="Secka A."/>
            <person name="Antonio M."/>
            <person name="Oren A."/>
            <person name="Chaudhuri R."/>
            <person name="La Ragione R.M."/>
            <person name="Hildebrand F."/>
            <person name="Pallen M.J."/>
        </authorList>
    </citation>
    <scope>NUCLEOTIDE SEQUENCE [LARGE SCALE GENOMIC DNA]</scope>
    <source>
        <strain evidence="4 5">Re1</strain>
    </source>
</reference>
<dbReference type="Pfam" id="PF18911">
    <property type="entry name" value="PKD_4"/>
    <property type="match status" value="4"/>
</dbReference>
<dbReference type="InterPro" id="IPR022409">
    <property type="entry name" value="PKD/Chitinase_dom"/>
</dbReference>
<feature type="compositionally biased region" description="Polar residues" evidence="1">
    <location>
        <begin position="529"/>
        <end position="542"/>
    </location>
</feature>
<dbReference type="Pfam" id="PF11721">
    <property type="entry name" value="Malectin"/>
    <property type="match status" value="1"/>
</dbReference>
<dbReference type="CDD" id="cd00146">
    <property type="entry name" value="PKD"/>
    <property type="match status" value="4"/>
</dbReference>
<feature type="domain" description="PKD" evidence="3">
    <location>
        <begin position="865"/>
        <end position="953"/>
    </location>
</feature>
<feature type="domain" description="PKD" evidence="3">
    <location>
        <begin position="965"/>
        <end position="1030"/>
    </location>
</feature>
<dbReference type="InterPro" id="IPR021720">
    <property type="entry name" value="Malectin_dom"/>
</dbReference>
<dbReference type="PANTHER" id="PTHR36842">
    <property type="entry name" value="PROTEIN TOLB HOMOLOG"/>
    <property type="match status" value="1"/>
</dbReference>
<keyword evidence="5" id="KW-1185">Reference proteome</keyword>
<dbReference type="InterPro" id="IPR013783">
    <property type="entry name" value="Ig-like_fold"/>
</dbReference>
<evidence type="ECO:0000259" key="3">
    <source>
        <dbReference type="PROSITE" id="PS50093"/>
    </source>
</evidence>
<dbReference type="SUPFAM" id="SSF63825">
    <property type="entry name" value="YWTD domain"/>
    <property type="match status" value="1"/>
</dbReference>
<dbReference type="EMBL" id="JACSPX010000001">
    <property type="protein sequence ID" value="MBD8011320.1"/>
    <property type="molecule type" value="Genomic_DNA"/>
</dbReference>
<dbReference type="PROSITE" id="PS50093">
    <property type="entry name" value="PKD"/>
    <property type="match status" value="4"/>
</dbReference>
<dbReference type="InterPro" id="IPR035986">
    <property type="entry name" value="PKD_dom_sf"/>
</dbReference>
<evidence type="ECO:0000313" key="5">
    <source>
        <dbReference type="Proteomes" id="UP000611521"/>
    </source>
</evidence>
<evidence type="ECO:0000256" key="1">
    <source>
        <dbReference type="SAM" id="MobiDB-lite"/>
    </source>
</evidence>
<proteinExistence type="predicted"/>
<dbReference type="RefSeq" id="WP_191712078.1">
    <property type="nucleotide sequence ID" value="NZ_JACSPX010000001.1"/>
</dbReference>
<dbReference type="InterPro" id="IPR000601">
    <property type="entry name" value="PKD_dom"/>
</dbReference>
<feature type="region of interest" description="Disordered" evidence="1">
    <location>
        <begin position="498"/>
        <end position="543"/>
    </location>
</feature>
<gene>
    <name evidence="4" type="ORF">H9633_03270</name>
</gene>
<accession>A0ABR8W2S1</accession>
<keyword evidence="2" id="KW-0732">Signal</keyword>
<sequence length="1651" mass="169270">MAIIVTAAFITAELLALPGGLQAQAAEQSPVVALADRPDIITAPASHDRVVSPVPVSWTPQILDGRVLDTTQVGDMVVVAGQFSQVAPSSGSPVLNRNNVVAFSAVNGAINTAFAPSVSNGQVRAVEPGPTTDTVYLAGSFQGVNGVTKKVVLMNITTGAIVSSFNAPAINGAVNDVQRVGSRLYVGGVFTVVGGQPFNGLVALNAVTGARENFLSVALTENQNYTGQPGQAQAPVGAKALAVTPQGDQMAVIGNFRKADGLERRQMALIDLTGPTASVRTDWRTDRFAPACFSNAFDTYVRSVASSPDGSYFMVAATGGPNPGTLCDTVTRWNVANSGQTVQPDWLDDTGGDTLLSVASSGAAVYTGGHQRWMNNAGGRDYPAPGAVPRPGIGAVRIDNGVPISWNPGRSPRGIGAESIFVSSTGLWVGSDTEQIGHHKYRRPRIAFFPVSTGTPLGADDTGALPSNVYKADNAPVGNVGDVLYRVNAGGPALPAIDGGPDWSADDGASSPYRSQGSNAAGWEPVPSVDTTVPGSTPSQLFDSERWDPSDATEMAWSFPVLSGQEVVVRLYLSNRCSCTSGIGQRVFDVNLEGSKALENYDIVADVGDQTGTMKSFTVTSDGNIDLSWVHNIENPLVNGIEILKSVAASEPAPATTGLSRVWFTGEAVDEPVAVAPAGDIDWANVRGAMVIDGVLYYGTSDRQLMRRTFDGQNYGAATAIDPYNDPYWSDINTGSGQTFRGTKPSFYNDIPSLAGLAYSDGRLYYTKVGSNKLWSRGFAPDSGVVTQEVRDAGALAGGGLGGIFFDEDSQHLYFVTTGDGNLSVVSWAGGAATGAPSVVSGPAVDGVDWRARALFLAEGPRAAANKPPVAVLNANCERLECAFSAAGSSDEDGSIVSYSWDFGDGAMAADASADHTYAESGDYTVKLTVTDNRGAKTTESTDLVVVENEAPVAVIADPVVCDRLSCQFDGSGSSDADDSVASYEWDFGDDTEPSTEAAPAHRFGEAGTYTVRLTVTDEFGATATASVEVAALANQPPVAVIGEPSCDALSCEFSGADSSDPDSGDAVTAYSWDFGDGSATASGVTASHTFAAAGTYTVTLTVTDESGATGSTTHELEVVVSSGPVTTAAQFVGKSAVMRQQTASAAVSVPDGVQAGDLLVLFVTVNDATEGTGPAGAGEWTLKKRVVSGPLAVSTFTKVADGSEVGQSVTMTWPSSTFRTDLTMVAYRGVGEGGVEVLESATAANVSSHRTPAVTVQGEKRVALSFWADRSSSTTGWTAPAGIEVVSTQAGTGGGRVSSLLTAETVDGGTYGPLVATTDATSARDVTMTLLLAPTVTEGGGTPADLNNPPTASIAPPTCDLLSCALDGSASTDPDDGDSIAAYSWNLGDGSAAKAGATVSHTYAAAGTYTVTLTVTDQSGAEAETSRSVNVTDGSGPVTTAAQFVGKSAVMRQQTASAAVSVPDGVQAGDLLVLFVTVNDATEGTGPAGAGEWTLKKRVVSGPLAVSTFTKVADGSEVGQSVTMTWPSSTFRTDLTMVAYRGVGEGGVEVLESATAANVSSHRTPAVTVQGEKRVALSFWADRSSSTTGWTAPAGIEVVSTQAGTGGGRVSSLLTAETVDGGTYGPLVATTDATSARDVTMTLLLAPTAG</sequence>
<evidence type="ECO:0000256" key="2">
    <source>
        <dbReference type="SAM" id="SignalP"/>
    </source>
</evidence>
<dbReference type="PANTHER" id="PTHR36842:SF1">
    <property type="entry name" value="PROTEIN TOLB"/>
    <property type="match status" value="1"/>
</dbReference>
<comment type="caution">
    <text evidence="4">The sequence shown here is derived from an EMBL/GenBank/DDBJ whole genome shotgun (WGS) entry which is preliminary data.</text>
</comment>
<name>A0ABR8W2S1_9MICO</name>
<feature type="domain" description="PKD" evidence="3">
    <location>
        <begin position="1378"/>
        <end position="1439"/>
    </location>
</feature>
<dbReference type="Proteomes" id="UP000611521">
    <property type="component" value="Unassembled WGS sequence"/>
</dbReference>
<dbReference type="Gene3D" id="2.60.120.430">
    <property type="entry name" value="Galactose-binding lectin"/>
    <property type="match status" value="1"/>
</dbReference>
<dbReference type="SUPFAM" id="SSF49299">
    <property type="entry name" value="PKD domain"/>
    <property type="match status" value="4"/>
</dbReference>
<feature type="domain" description="PKD" evidence="3">
    <location>
        <begin position="1050"/>
        <end position="1126"/>
    </location>
</feature>
<feature type="chain" id="PRO_5046505088" evidence="2">
    <location>
        <begin position="26"/>
        <end position="1651"/>
    </location>
</feature>
<evidence type="ECO:0000313" key="4">
    <source>
        <dbReference type="EMBL" id="MBD8011320.1"/>
    </source>
</evidence>
<feature type="signal peptide" evidence="2">
    <location>
        <begin position="1"/>
        <end position="25"/>
    </location>
</feature>